<dbReference type="PROSITE" id="PS51900">
    <property type="entry name" value="CB"/>
    <property type="match status" value="1"/>
</dbReference>
<dbReference type="PANTHER" id="PTHR35617">
    <property type="entry name" value="PHAGE_INTEGRASE DOMAIN-CONTAINING PROTEIN"/>
    <property type="match status" value="1"/>
</dbReference>
<keyword evidence="5" id="KW-1185">Reference proteome</keyword>
<dbReference type="SUPFAM" id="SSF47823">
    <property type="entry name" value="lambda integrase-like, N-terminal domain"/>
    <property type="match status" value="1"/>
</dbReference>
<dbReference type="SUPFAM" id="SSF56672">
    <property type="entry name" value="DNA/RNA polymerases"/>
    <property type="match status" value="1"/>
</dbReference>
<evidence type="ECO:0000256" key="2">
    <source>
        <dbReference type="SAM" id="MobiDB-lite"/>
    </source>
</evidence>
<gene>
    <name evidence="4" type="ORF">H4Q32_022103</name>
</gene>
<proteinExistence type="predicted"/>
<name>A0ABQ8M9R1_LABRO</name>
<organism evidence="4 5">
    <name type="scientific">Labeo rohita</name>
    <name type="common">Indian major carp</name>
    <name type="synonym">Cyprinus rohita</name>
    <dbReference type="NCBI Taxonomy" id="84645"/>
    <lineage>
        <taxon>Eukaryota</taxon>
        <taxon>Metazoa</taxon>
        <taxon>Chordata</taxon>
        <taxon>Craniata</taxon>
        <taxon>Vertebrata</taxon>
        <taxon>Euteleostomi</taxon>
        <taxon>Actinopterygii</taxon>
        <taxon>Neopterygii</taxon>
        <taxon>Teleostei</taxon>
        <taxon>Ostariophysi</taxon>
        <taxon>Cypriniformes</taxon>
        <taxon>Cyprinidae</taxon>
        <taxon>Labeoninae</taxon>
        <taxon>Labeonini</taxon>
        <taxon>Labeo</taxon>
    </lineage>
</organism>
<comment type="caution">
    <text evidence="4">The sequence shown here is derived from an EMBL/GenBank/DDBJ whole genome shotgun (WGS) entry which is preliminary data.</text>
</comment>
<evidence type="ECO:0000313" key="4">
    <source>
        <dbReference type="EMBL" id="KAI2659616.1"/>
    </source>
</evidence>
<dbReference type="InterPro" id="IPR043502">
    <property type="entry name" value="DNA/RNA_pol_sf"/>
</dbReference>
<dbReference type="CDD" id="cd09275">
    <property type="entry name" value="RNase_HI_RT_DIRS1"/>
    <property type="match status" value="1"/>
</dbReference>
<dbReference type="Proteomes" id="UP000830375">
    <property type="component" value="Unassembled WGS sequence"/>
</dbReference>
<dbReference type="InterPro" id="IPR010998">
    <property type="entry name" value="Integrase_recombinase_N"/>
</dbReference>
<evidence type="ECO:0000256" key="1">
    <source>
        <dbReference type="ARBA" id="ARBA00023125"/>
    </source>
</evidence>
<dbReference type="PANTHER" id="PTHR35617:SF3">
    <property type="entry name" value="CORE-BINDING (CB) DOMAIN-CONTAINING PROTEIN"/>
    <property type="match status" value="1"/>
</dbReference>
<keyword evidence="1" id="KW-0238">DNA-binding</keyword>
<dbReference type="EMBL" id="JACTAM010000010">
    <property type="protein sequence ID" value="KAI2659616.1"/>
    <property type="molecule type" value="Genomic_DNA"/>
</dbReference>
<accession>A0ABQ8M9R1</accession>
<evidence type="ECO:0000313" key="5">
    <source>
        <dbReference type="Proteomes" id="UP000830375"/>
    </source>
</evidence>
<sequence>MTVKNKVQAQILSEEIATLLKKKAAVKVVPLGLLRAPLQWWIDKFQLHPKLHRRVRLKVTQKCIQAMHPWLSKKKLGQGFPLGNIPARRLVVTTDASLTGWGAVWQGRTVRGSWVFPLTMQHINVLELRAVYLALKRLIHFLQGKHVLVRTDNMSTVYHINHQGGNRRPGGFGSGCTPTSRMAGRVVIRFSAPAIDSSCAQACGNGASKDSIDCTEMANETLIPTSFTSSTRPSLAITNQSRTSYPGGGSDLAPKSSHPTLDLASAQSVSHELEEAVAKTINNAKAPSTWENYSNRWRVFSKWCQDRNLNPADCGLESILCFLQSLLDSGRKVNTVKVYVAAISHVHNTVEGLSIGKHTLVSQFLKGA</sequence>
<dbReference type="Gene3D" id="1.10.150.130">
    <property type="match status" value="1"/>
</dbReference>
<feature type="compositionally biased region" description="Polar residues" evidence="2">
    <location>
        <begin position="227"/>
        <end position="244"/>
    </location>
</feature>
<reference evidence="4 5" key="1">
    <citation type="submission" date="2022-01" db="EMBL/GenBank/DDBJ databases">
        <title>A high-quality chromosome-level genome assembly of rohu carp, Labeo rohita.</title>
        <authorList>
            <person name="Arick M.A. II"/>
            <person name="Hsu C.-Y."/>
            <person name="Magbanua Z."/>
            <person name="Pechanova O."/>
            <person name="Grover C."/>
            <person name="Miller E."/>
            <person name="Thrash A."/>
            <person name="Ezzel L."/>
            <person name="Alam S."/>
            <person name="Benzie J."/>
            <person name="Hamilton M."/>
            <person name="Karsi A."/>
            <person name="Lawrence M.L."/>
            <person name="Peterson D.G."/>
        </authorList>
    </citation>
    <scope>NUCLEOTIDE SEQUENCE [LARGE SCALE GENOMIC DNA]</scope>
    <source>
        <strain evidence="5">BAU-BD-2019</strain>
        <tissue evidence="4">Blood</tissue>
    </source>
</reference>
<dbReference type="InterPro" id="IPR044068">
    <property type="entry name" value="CB"/>
</dbReference>
<evidence type="ECO:0000259" key="3">
    <source>
        <dbReference type="PROSITE" id="PS51900"/>
    </source>
</evidence>
<feature type="region of interest" description="Disordered" evidence="2">
    <location>
        <begin position="227"/>
        <end position="261"/>
    </location>
</feature>
<protein>
    <submittedName>
        <fullName evidence="4">Enzymatic polyprotein</fullName>
    </submittedName>
</protein>
<feature type="domain" description="Core-binding (CB)" evidence="3">
    <location>
        <begin position="271"/>
        <end position="351"/>
    </location>
</feature>